<keyword evidence="2" id="KW-1185">Reference proteome</keyword>
<dbReference type="Proteomes" id="UP000011185">
    <property type="component" value="Unassembled WGS sequence"/>
</dbReference>
<name>L7JVX6_TRAHO</name>
<proteinExistence type="predicted"/>
<sequence>MEELHPMRCTVEGIYVFTRDPSDSLLNFDLKDAQLDGELVIPNNIQKVRLVNVSEMQKFFITVNELCKTLLIENSTGIVICNSPMNLEKIVVSQSSLSALELRFSTSTEAMFDLNYEFEGGQNEQICVHIKNLCSLSFKHGCSNNIATIPKLMSDKTCDTSTLHLSESSYFAKDTKNAYDVDTANLNLITLLKGHLMIDITSSKRLNRKRLVQISITNSQHISQRRMD</sequence>
<dbReference type="AlphaFoldDB" id="L7JVX6"/>
<accession>L7JVX6</accession>
<dbReference type="EMBL" id="JH994008">
    <property type="protein sequence ID" value="ELQ74907.1"/>
    <property type="molecule type" value="Genomic_DNA"/>
</dbReference>
<organism evidence="1 2">
    <name type="scientific">Trachipleistophora hominis</name>
    <name type="common">Microsporidian parasite</name>
    <dbReference type="NCBI Taxonomy" id="72359"/>
    <lineage>
        <taxon>Eukaryota</taxon>
        <taxon>Fungi</taxon>
        <taxon>Fungi incertae sedis</taxon>
        <taxon>Microsporidia</taxon>
        <taxon>Pleistophoridae</taxon>
        <taxon>Trachipleistophora</taxon>
    </lineage>
</organism>
<evidence type="ECO:0000313" key="2">
    <source>
        <dbReference type="Proteomes" id="UP000011185"/>
    </source>
</evidence>
<protein>
    <submittedName>
        <fullName evidence="1">Putative LRR containing protein</fullName>
    </submittedName>
</protein>
<reference evidence="1 2" key="1">
    <citation type="journal article" date="2012" name="PLoS Pathog.">
        <title>The genome of the obligate intracellular parasite Trachipleistophora hominis: new insights into microsporidian genome dynamics and reductive evolution.</title>
        <authorList>
            <person name="Heinz E."/>
            <person name="Williams T.A."/>
            <person name="Nakjang S."/>
            <person name="Noel C.J."/>
            <person name="Swan D.C."/>
            <person name="Goldberg A.V."/>
            <person name="Harris S.R."/>
            <person name="Weinmaier T."/>
            <person name="Markert S."/>
            <person name="Becher D."/>
            <person name="Bernhardt J."/>
            <person name="Dagan T."/>
            <person name="Hacker C."/>
            <person name="Lucocq J.M."/>
            <person name="Schweder T."/>
            <person name="Rattei T."/>
            <person name="Hall N."/>
            <person name="Hirt R.P."/>
            <person name="Embley T.M."/>
        </authorList>
    </citation>
    <scope>NUCLEOTIDE SEQUENCE [LARGE SCALE GENOMIC DNA]</scope>
</reference>
<dbReference type="InParanoid" id="L7JVX6"/>
<evidence type="ECO:0000313" key="1">
    <source>
        <dbReference type="EMBL" id="ELQ74907.1"/>
    </source>
</evidence>
<gene>
    <name evidence="1" type="ORF">THOM_2153</name>
</gene>
<dbReference type="VEuPathDB" id="MicrosporidiaDB:THOM_2153"/>
<dbReference type="HOGENOM" id="CLU_1215531_0_0_1"/>